<gene>
    <name evidence="1" type="ORF">Sjap_011152</name>
</gene>
<accession>A0AAP0JCS0</accession>
<dbReference type="AlphaFoldDB" id="A0AAP0JCS0"/>
<dbReference type="EMBL" id="JBBNAE010000004">
    <property type="protein sequence ID" value="KAK9130665.1"/>
    <property type="molecule type" value="Genomic_DNA"/>
</dbReference>
<organism evidence="1 2">
    <name type="scientific">Stephania japonica</name>
    <dbReference type="NCBI Taxonomy" id="461633"/>
    <lineage>
        <taxon>Eukaryota</taxon>
        <taxon>Viridiplantae</taxon>
        <taxon>Streptophyta</taxon>
        <taxon>Embryophyta</taxon>
        <taxon>Tracheophyta</taxon>
        <taxon>Spermatophyta</taxon>
        <taxon>Magnoliopsida</taxon>
        <taxon>Ranunculales</taxon>
        <taxon>Menispermaceae</taxon>
        <taxon>Menispermoideae</taxon>
        <taxon>Cissampelideae</taxon>
        <taxon>Stephania</taxon>
    </lineage>
</organism>
<proteinExistence type="predicted"/>
<protein>
    <submittedName>
        <fullName evidence="1">Uncharacterized protein</fullName>
    </submittedName>
</protein>
<evidence type="ECO:0000313" key="1">
    <source>
        <dbReference type="EMBL" id="KAK9130665.1"/>
    </source>
</evidence>
<dbReference type="Proteomes" id="UP001417504">
    <property type="component" value="Unassembled WGS sequence"/>
</dbReference>
<dbReference type="PROSITE" id="PS51257">
    <property type="entry name" value="PROKAR_LIPOPROTEIN"/>
    <property type="match status" value="1"/>
</dbReference>
<evidence type="ECO:0000313" key="2">
    <source>
        <dbReference type="Proteomes" id="UP001417504"/>
    </source>
</evidence>
<name>A0AAP0JCS0_9MAGN</name>
<comment type="caution">
    <text evidence="1">The sequence shown here is derived from an EMBL/GenBank/DDBJ whole genome shotgun (WGS) entry which is preliminary data.</text>
</comment>
<sequence length="82" mass="8960">MEAYRNKLTNSSSSTSLSNTMVAVACVKCNLVMLCKSSPSCPNCKYMHSFPSHQQLYHQSPPTKTSDATTTVKSLDTLSLLN</sequence>
<reference evidence="1 2" key="1">
    <citation type="submission" date="2024-01" db="EMBL/GenBank/DDBJ databases">
        <title>Genome assemblies of Stephania.</title>
        <authorList>
            <person name="Yang L."/>
        </authorList>
    </citation>
    <scope>NUCLEOTIDE SEQUENCE [LARGE SCALE GENOMIC DNA]</scope>
    <source>
        <strain evidence="1">QJT</strain>
        <tissue evidence="1">Leaf</tissue>
    </source>
</reference>
<keyword evidence="2" id="KW-1185">Reference proteome</keyword>